<evidence type="ECO:0000313" key="3">
    <source>
        <dbReference type="Proteomes" id="UP000545507"/>
    </source>
</evidence>
<dbReference type="Pfam" id="PF14326">
    <property type="entry name" value="DUF4384"/>
    <property type="match status" value="1"/>
</dbReference>
<name>A0A7Y8KXU1_9BURK</name>
<feature type="domain" description="DUF4384" evidence="1">
    <location>
        <begin position="426"/>
        <end position="505"/>
    </location>
</feature>
<dbReference type="Gene3D" id="3.40.50.10610">
    <property type="entry name" value="ABC-type transport auxiliary lipoprotein component"/>
    <property type="match status" value="1"/>
</dbReference>
<sequence length="579" mass="62655">MDILHIGTRALRQPGRRLIASLLATALLMSGCSTPMDARKDASYQSHAHALDRPATRPVRSLSSFSDSLMCMDRLFRDAQIPTTLITSKQIPDFSGRVPVATKDMIITAISQMSRLSNAFRYVDFEVDIARQDTVQNLTTILLNNNQIRLQRPALYVSGAVAFVDQNVINNRFDVGTSASRLETGYSRDKSATIIGMELHLGDFRSRTLIPGLDSANEVIVGSGGQGLDLAGRIGDYGWQFNVGRDYTQGSGAAVRTLVELAMIELAGKWARVPYWQCLTLEQNHPDFQRQLRDWHDEGATAVQQALVMKSLRSGGYLTTETMKLPVNHPTVRAAIAKYQADQGMVVTGVVDFMTYERALRNYVTLGDKGQLLRVGWNTGNTEPAIPSVADGQVTAAPTGPALGAEADPLHLNLQIENLVADKTVFEQGTQIFLSATVSRASHLYCYMQASNGGMVRLLPNATNPSSLVSANQTVRIPDWMVPSPGFVLDAGQPGEEAVMCFATGEDVLPRLPENMQAPGLAVIAGMSGMDSVEAAFSQATEGGMPVAKQRMQWRVTPKRVVPVAAPAPAPASAAAAKR</sequence>
<dbReference type="Proteomes" id="UP000545507">
    <property type="component" value="Unassembled WGS sequence"/>
</dbReference>
<proteinExistence type="predicted"/>
<reference evidence="2 3" key="1">
    <citation type="submission" date="2019-09" db="EMBL/GenBank/DDBJ databases">
        <title>Hydrogenophaga aromatica sp. nov., isolated from a para-xylene-degrading enrichment culture.</title>
        <authorList>
            <person name="Tancsics A."/>
            <person name="Banerjee S."/>
        </authorList>
    </citation>
    <scope>NUCLEOTIDE SEQUENCE [LARGE SCALE GENOMIC DNA]</scope>
    <source>
        <strain evidence="2 3">D2P1</strain>
    </source>
</reference>
<dbReference type="RefSeq" id="WP_177135535.1">
    <property type="nucleotide sequence ID" value="NZ_JAGPWB010000025.1"/>
</dbReference>
<accession>A0A7Y8KXU1</accession>
<gene>
    <name evidence="2" type="ORF">F3K02_10275</name>
</gene>
<dbReference type="AlphaFoldDB" id="A0A7Y8KXU1"/>
<protein>
    <submittedName>
        <fullName evidence="2">DUF4384 domain-containing protein</fullName>
    </submittedName>
</protein>
<organism evidence="2 3">
    <name type="scientific">Hydrogenophaga aromaticivorans</name>
    <dbReference type="NCBI Taxonomy" id="2610898"/>
    <lineage>
        <taxon>Bacteria</taxon>
        <taxon>Pseudomonadati</taxon>
        <taxon>Pseudomonadota</taxon>
        <taxon>Betaproteobacteria</taxon>
        <taxon>Burkholderiales</taxon>
        <taxon>Comamonadaceae</taxon>
        <taxon>Hydrogenophaga</taxon>
    </lineage>
</organism>
<comment type="caution">
    <text evidence="2">The sequence shown here is derived from an EMBL/GenBank/DDBJ whole genome shotgun (WGS) entry which is preliminary data.</text>
</comment>
<dbReference type="EMBL" id="VYGV01000007">
    <property type="protein sequence ID" value="NWF45631.1"/>
    <property type="molecule type" value="Genomic_DNA"/>
</dbReference>
<keyword evidence="3" id="KW-1185">Reference proteome</keyword>
<evidence type="ECO:0000313" key="2">
    <source>
        <dbReference type="EMBL" id="NWF45631.1"/>
    </source>
</evidence>
<dbReference type="InterPro" id="IPR025493">
    <property type="entry name" value="DUF4384"/>
</dbReference>
<evidence type="ECO:0000259" key="1">
    <source>
        <dbReference type="Pfam" id="PF14326"/>
    </source>
</evidence>